<dbReference type="Pfam" id="PF02600">
    <property type="entry name" value="DsbB"/>
    <property type="match status" value="1"/>
</dbReference>
<dbReference type="EMBL" id="SZNT01000191">
    <property type="protein sequence ID" value="TKH10676.1"/>
    <property type="molecule type" value="Genomic_DNA"/>
</dbReference>
<dbReference type="InterPro" id="IPR003752">
    <property type="entry name" value="DiS_bond_form_DsbB/BdbC"/>
</dbReference>
<feature type="disulfide bond" description="Redox-active" evidence="12">
    <location>
        <begin position="32"/>
        <end position="35"/>
    </location>
</feature>
<feature type="transmembrane region" description="Helical" evidence="13">
    <location>
        <begin position="36"/>
        <end position="54"/>
    </location>
</feature>
<evidence type="ECO:0000256" key="8">
    <source>
        <dbReference type="ARBA" id="ARBA00023136"/>
    </source>
</evidence>
<keyword evidence="3 12" id="KW-0813">Transport</keyword>
<dbReference type="Gene3D" id="1.20.1550.10">
    <property type="entry name" value="DsbB-like"/>
    <property type="match status" value="1"/>
</dbReference>
<evidence type="ECO:0000256" key="2">
    <source>
        <dbReference type="ARBA" id="ARBA00007602"/>
    </source>
</evidence>
<reference evidence="14 15" key="1">
    <citation type="journal article" date="2019" name="Environ. Microbiol.">
        <title>An active ?-lactamase is a part of an orchestrated cell wall stress resistance network of Bacillus subtilis and related rhizosphere species.</title>
        <authorList>
            <person name="Bucher T."/>
            <person name="Keren-Paz A."/>
            <person name="Hausser J."/>
            <person name="Olender T."/>
            <person name="Cytryn E."/>
            <person name="Kolodkin-Gal I."/>
        </authorList>
    </citation>
    <scope>NUCLEOTIDE SEQUENCE [LARGE SCALE GENOMIC DNA]</scope>
    <source>
        <strain evidence="14 15">I4</strain>
    </source>
</reference>
<evidence type="ECO:0000256" key="6">
    <source>
        <dbReference type="ARBA" id="ARBA00022989"/>
    </source>
</evidence>
<dbReference type="GO" id="GO:0005886">
    <property type="term" value="C:plasma membrane"/>
    <property type="evidence" value="ECO:0007669"/>
    <property type="project" value="UniProtKB-SubCell"/>
</dbReference>
<evidence type="ECO:0000256" key="4">
    <source>
        <dbReference type="ARBA" id="ARBA00022692"/>
    </source>
</evidence>
<keyword evidence="8 12" id="KW-0472">Membrane</keyword>
<feature type="transmembrane region" description="Helical" evidence="13">
    <location>
        <begin position="106"/>
        <end position="127"/>
    </location>
</feature>
<dbReference type="SUPFAM" id="SSF158442">
    <property type="entry name" value="DsbB-like"/>
    <property type="match status" value="1"/>
</dbReference>
<name>A0A9X8ZG91_9BACI</name>
<feature type="transmembrane region" description="Helical" evidence="13">
    <location>
        <begin position="7"/>
        <end position="24"/>
    </location>
</feature>
<dbReference type="HAMAP" id="MF_00287">
    <property type="entry name" value="BdbC"/>
    <property type="match status" value="1"/>
</dbReference>
<dbReference type="PANTHER" id="PTHR43469:SF1">
    <property type="entry name" value="SPBETA PROPHAGE-DERIVED DISULFIDE BOND FORMATION PROTEIN B"/>
    <property type="match status" value="1"/>
</dbReference>
<gene>
    <name evidence="12" type="primary">bdbC</name>
    <name evidence="14" type="ORF">FC678_14140</name>
</gene>
<evidence type="ECO:0000256" key="13">
    <source>
        <dbReference type="SAM" id="Phobius"/>
    </source>
</evidence>
<evidence type="ECO:0000256" key="12">
    <source>
        <dbReference type="HAMAP-Rule" id="MF_00287"/>
    </source>
</evidence>
<evidence type="ECO:0000256" key="11">
    <source>
        <dbReference type="ARBA" id="ARBA00023284"/>
    </source>
</evidence>
<evidence type="ECO:0000313" key="15">
    <source>
        <dbReference type="Proteomes" id="UP000309170"/>
    </source>
</evidence>
<organism evidence="14 15">
    <name type="scientific">Peribacillus simplex</name>
    <dbReference type="NCBI Taxonomy" id="1478"/>
    <lineage>
        <taxon>Bacteria</taxon>
        <taxon>Bacillati</taxon>
        <taxon>Bacillota</taxon>
        <taxon>Bacilli</taxon>
        <taxon>Bacillales</taxon>
        <taxon>Bacillaceae</taxon>
        <taxon>Peribacillus</taxon>
    </lineage>
</organism>
<dbReference type="Proteomes" id="UP000309170">
    <property type="component" value="Unassembled WGS sequence"/>
</dbReference>
<feature type="disulfide bond" description="Redox-active" evidence="12">
    <location>
        <begin position="93"/>
        <end position="99"/>
    </location>
</feature>
<comment type="similarity">
    <text evidence="2 12">Belongs to the DsbB family. BdbC subfamily.</text>
</comment>
<keyword evidence="4 12" id="KW-0812">Transmembrane</keyword>
<dbReference type="PANTHER" id="PTHR43469">
    <property type="entry name" value="DISULFIDE FORMATION PROTEIN-RELATED"/>
    <property type="match status" value="1"/>
</dbReference>
<proteinExistence type="inferred from homology"/>
<keyword evidence="10 12" id="KW-0143">Chaperone</keyword>
<evidence type="ECO:0000256" key="7">
    <source>
        <dbReference type="ARBA" id="ARBA00023002"/>
    </source>
</evidence>
<evidence type="ECO:0000256" key="5">
    <source>
        <dbReference type="ARBA" id="ARBA00022982"/>
    </source>
</evidence>
<keyword evidence="9 12" id="KW-1015">Disulfide bond</keyword>
<evidence type="ECO:0000256" key="3">
    <source>
        <dbReference type="ARBA" id="ARBA00022448"/>
    </source>
</evidence>
<keyword evidence="6 12" id="KW-1133">Transmembrane helix</keyword>
<comment type="subcellular location">
    <subcellularLocation>
        <location evidence="12">Cell membrane</location>
        <topology evidence="12">Multi-pass membrane protein</topology>
    </subcellularLocation>
    <subcellularLocation>
        <location evidence="1">Membrane</location>
        <topology evidence="1">Multi-pass membrane protein</topology>
    </subcellularLocation>
</comment>
<keyword evidence="12" id="KW-1003">Cell membrane</keyword>
<dbReference type="InterPro" id="IPR012187">
    <property type="entry name" value="Disulphide_bond_form_BdbC"/>
</dbReference>
<dbReference type="GO" id="GO:0015035">
    <property type="term" value="F:protein-disulfide reductase activity"/>
    <property type="evidence" value="ECO:0007669"/>
    <property type="project" value="UniProtKB-UniRule"/>
</dbReference>
<dbReference type="PIRSF" id="PIRSF036659">
    <property type="entry name" value="BdbC"/>
    <property type="match status" value="1"/>
</dbReference>
<comment type="caution">
    <text evidence="14">The sequence shown here is derived from an EMBL/GenBank/DDBJ whole genome shotgun (WGS) entry which is preliminary data.</text>
</comment>
<dbReference type="RefSeq" id="WP_137023823.1">
    <property type="nucleotide sequence ID" value="NZ_SZNT01000191.1"/>
</dbReference>
<accession>A0A9X8ZG91</accession>
<evidence type="ECO:0000256" key="10">
    <source>
        <dbReference type="ARBA" id="ARBA00023186"/>
    </source>
</evidence>
<sequence length="131" mass="15340">MNHFRYLFAWIVSLIATFGSLYFSEIKGYIPCTLCWYQRILMYPLVILLGIYLIKKDRDISIYILPFSLMGFLLATYHYSIQKFPIFHLSNPCPIGISCSGDYINWFNFITIPFLSLSAFLLITILVSKKR</sequence>
<comment type="function">
    <text evidence="12">Required for disulfide bond formation in some proteins.</text>
</comment>
<keyword evidence="5 12" id="KW-0249">Electron transport</keyword>
<evidence type="ECO:0000256" key="1">
    <source>
        <dbReference type="ARBA" id="ARBA00004141"/>
    </source>
</evidence>
<evidence type="ECO:0000313" key="14">
    <source>
        <dbReference type="EMBL" id="TKH10676.1"/>
    </source>
</evidence>
<keyword evidence="11 12" id="KW-0676">Redox-active center</keyword>
<dbReference type="NCBIfam" id="NF002849">
    <property type="entry name" value="PRK03113.1"/>
    <property type="match status" value="1"/>
</dbReference>
<protein>
    <recommendedName>
        <fullName evidence="12">Probable disulfide formation protein</fullName>
    </recommendedName>
    <alternativeName>
        <fullName evidence="12">Disulfide oxidoreductase</fullName>
    </alternativeName>
    <alternativeName>
        <fullName evidence="12">Thiol-disulfide oxidoreductase</fullName>
    </alternativeName>
</protein>
<keyword evidence="7 12" id="KW-0560">Oxidoreductase</keyword>
<feature type="transmembrane region" description="Helical" evidence="13">
    <location>
        <begin position="61"/>
        <end position="81"/>
    </location>
</feature>
<dbReference type="GO" id="GO:0006457">
    <property type="term" value="P:protein folding"/>
    <property type="evidence" value="ECO:0007669"/>
    <property type="project" value="InterPro"/>
</dbReference>
<dbReference type="AlphaFoldDB" id="A0A9X8ZG91"/>
<evidence type="ECO:0000256" key="9">
    <source>
        <dbReference type="ARBA" id="ARBA00023157"/>
    </source>
</evidence>
<dbReference type="InterPro" id="IPR023380">
    <property type="entry name" value="DsbB-like_sf"/>
</dbReference>